<comment type="caution">
    <text evidence="2">The sequence shown here is derived from an EMBL/GenBank/DDBJ whole genome shotgun (WGS) entry which is preliminary data.</text>
</comment>
<keyword evidence="3" id="KW-1185">Reference proteome</keyword>
<protein>
    <submittedName>
        <fullName evidence="2">PilZ domain-containing protein</fullName>
    </submittedName>
</protein>
<evidence type="ECO:0000313" key="3">
    <source>
        <dbReference type="Proteomes" id="UP000235162"/>
    </source>
</evidence>
<organism evidence="2 3">
    <name type="scientific">Halioglobus japonicus</name>
    <dbReference type="NCBI Taxonomy" id="930805"/>
    <lineage>
        <taxon>Bacteria</taxon>
        <taxon>Pseudomonadati</taxon>
        <taxon>Pseudomonadota</taxon>
        <taxon>Gammaproteobacteria</taxon>
        <taxon>Cellvibrionales</taxon>
        <taxon>Halieaceae</taxon>
        <taxon>Halioglobus</taxon>
    </lineage>
</organism>
<dbReference type="EMBL" id="PKUR01000002">
    <property type="protein sequence ID" value="PLW86541.1"/>
    <property type="molecule type" value="Genomic_DNA"/>
</dbReference>
<dbReference type="Pfam" id="PF07238">
    <property type="entry name" value="PilZ"/>
    <property type="match status" value="1"/>
</dbReference>
<name>A0AAP8MEV9_9GAMM</name>
<dbReference type="Gene3D" id="2.40.10.220">
    <property type="entry name" value="predicted glycosyltransferase like domains"/>
    <property type="match status" value="1"/>
</dbReference>
<accession>A0AAP8MEV9</accession>
<dbReference type="Proteomes" id="UP000235162">
    <property type="component" value="Unassembled WGS sequence"/>
</dbReference>
<dbReference type="InterPro" id="IPR009875">
    <property type="entry name" value="PilZ_domain"/>
</dbReference>
<dbReference type="AlphaFoldDB" id="A0AAP8MEV9"/>
<feature type="domain" description="PilZ" evidence="1">
    <location>
        <begin position="22"/>
        <end position="124"/>
    </location>
</feature>
<dbReference type="GO" id="GO:0035438">
    <property type="term" value="F:cyclic-di-GMP binding"/>
    <property type="evidence" value="ECO:0007669"/>
    <property type="project" value="InterPro"/>
</dbReference>
<gene>
    <name evidence="2" type="ORF">C0029_09050</name>
</gene>
<proteinExistence type="predicted"/>
<evidence type="ECO:0000313" key="2">
    <source>
        <dbReference type="EMBL" id="PLW86541.1"/>
    </source>
</evidence>
<reference evidence="2 3" key="1">
    <citation type="submission" date="2018-01" db="EMBL/GenBank/DDBJ databases">
        <title>The draft genome sequence of Halioglobus japonicus S1-36.</title>
        <authorList>
            <person name="Du Z.-J."/>
            <person name="Shi M.-J."/>
        </authorList>
    </citation>
    <scope>NUCLEOTIDE SEQUENCE [LARGE SCALE GENOMIC DNA]</scope>
    <source>
        <strain evidence="2 3">S1-36</strain>
    </source>
</reference>
<dbReference type="KEGG" id="hja:BST95_10015"/>
<sequence>MAIFSAVSYQEEAMPEAIDYAERREHQRVPVVQALFLEVEAGGGRRQTESAVIRCETVDVSVAGLRLLVPQEIAAGSVLHIAVPMGDWKDNLELAGETKWCQEARGKPGYWVGIELNDTTRENMEKWCVVVQQLSAK</sequence>
<dbReference type="SUPFAM" id="SSF141371">
    <property type="entry name" value="PilZ domain-like"/>
    <property type="match status" value="1"/>
</dbReference>
<evidence type="ECO:0000259" key="1">
    <source>
        <dbReference type="Pfam" id="PF07238"/>
    </source>
</evidence>